<proteinExistence type="predicted"/>
<dbReference type="OrthoDB" id="67652at2"/>
<dbReference type="EMBL" id="PGFJ01000002">
    <property type="protein sequence ID" value="PJJ80218.1"/>
    <property type="molecule type" value="Genomic_DNA"/>
</dbReference>
<organism evidence="1 2">
    <name type="scientific">Mucilaginibacter auburnensis</name>
    <dbReference type="NCBI Taxonomy" id="1457233"/>
    <lineage>
        <taxon>Bacteria</taxon>
        <taxon>Pseudomonadati</taxon>
        <taxon>Bacteroidota</taxon>
        <taxon>Sphingobacteriia</taxon>
        <taxon>Sphingobacteriales</taxon>
        <taxon>Sphingobacteriaceae</taxon>
        <taxon>Mucilaginibacter</taxon>
    </lineage>
</organism>
<protein>
    <submittedName>
        <fullName evidence="1">Uncharacterized protein YjbI with pentapeptide repeats</fullName>
    </submittedName>
</protein>
<dbReference type="AlphaFoldDB" id="A0A2H9VPE9"/>
<dbReference type="RefSeq" id="WP_100342509.1">
    <property type="nucleotide sequence ID" value="NZ_PGFJ01000002.1"/>
</dbReference>
<dbReference type="PANTHER" id="PTHR42999">
    <property type="entry name" value="ANTIBIOTIC RESISTANCE PROTEIN MCBG"/>
    <property type="match status" value="1"/>
</dbReference>
<accession>A0A2H9VPE9</accession>
<dbReference type="InterPro" id="IPR001646">
    <property type="entry name" value="5peptide_repeat"/>
</dbReference>
<evidence type="ECO:0000313" key="1">
    <source>
        <dbReference type="EMBL" id="PJJ80218.1"/>
    </source>
</evidence>
<dbReference type="Pfam" id="PF00805">
    <property type="entry name" value="Pentapeptide"/>
    <property type="match status" value="1"/>
</dbReference>
<sequence length="188" mass="21584">MEIHDDKIFTSQSFAAQLNRSVEFNNCTFKKCDLKDSQFIQCKFIDCVFEDCDLSMMKWDRSAINSALFKHCKIMGVNFSHCDDFLFSVQFGSCILDYSSFMGKKMPKTNFIKTSLKETTFTQADLSGSVFDECDLLETVFRQSNLTSVNFSTSYNFIIDPELNTLNKAIFATHSLPGLLYKYNLKIV</sequence>
<evidence type="ECO:0000313" key="2">
    <source>
        <dbReference type="Proteomes" id="UP000242687"/>
    </source>
</evidence>
<keyword evidence="2" id="KW-1185">Reference proteome</keyword>
<dbReference type="SUPFAM" id="SSF141571">
    <property type="entry name" value="Pentapeptide repeat-like"/>
    <property type="match status" value="1"/>
</dbReference>
<dbReference type="Pfam" id="PF13599">
    <property type="entry name" value="Pentapeptide_4"/>
    <property type="match status" value="1"/>
</dbReference>
<name>A0A2H9VPE9_9SPHI</name>
<gene>
    <name evidence="1" type="ORF">CLV57_3365</name>
</gene>
<reference evidence="1 2" key="1">
    <citation type="submission" date="2017-11" db="EMBL/GenBank/DDBJ databases">
        <title>Genomic Encyclopedia of Archaeal and Bacterial Type Strains, Phase II (KMG-II): From Individual Species to Whole Genera.</title>
        <authorList>
            <person name="Goeker M."/>
        </authorList>
    </citation>
    <scope>NUCLEOTIDE SEQUENCE [LARGE SCALE GENOMIC DNA]</scope>
    <source>
        <strain evidence="1 2">DSM 28175</strain>
    </source>
</reference>
<comment type="caution">
    <text evidence="1">The sequence shown here is derived from an EMBL/GenBank/DDBJ whole genome shotgun (WGS) entry which is preliminary data.</text>
</comment>
<dbReference type="InterPro" id="IPR052949">
    <property type="entry name" value="PA_immunity-related"/>
</dbReference>
<dbReference type="Proteomes" id="UP000242687">
    <property type="component" value="Unassembled WGS sequence"/>
</dbReference>
<dbReference type="Gene3D" id="2.160.20.80">
    <property type="entry name" value="E3 ubiquitin-protein ligase SopA"/>
    <property type="match status" value="1"/>
</dbReference>
<dbReference type="PANTHER" id="PTHR42999:SF1">
    <property type="entry name" value="PENTAPEPTIDE REPEAT-CONTAINING PROTEIN"/>
    <property type="match status" value="1"/>
</dbReference>